<feature type="transmembrane region" description="Helical" evidence="7">
    <location>
        <begin position="468"/>
        <end position="487"/>
    </location>
</feature>
<dbReference type="CDD" id="cd17479">
    <property type="entry name" value="MFS_MFSD6L"/>
    <property type="match status" value="1"/>
</dbReference>
<dbReference type="EMBL" id="JAACNH010000032">
    <property type="protein sequence ID" value="KAG8431955.1"/>
    <property type="molecule type" value="Genomic_DNA"/>
</dbReference>
<evidence type="ECO:0000256" key="4">
    <source>
        <dbReference type="ARBA" id="ARBA00022989"/>
    </source>
</evidence>
<protein>
    <recommendedName>
        <fullName evidence="8">Major facilitator superfamily associated domain-containing protein</fullName>
    </recommendedName>
</protein>
<feature type="transmembrane region" description="Helical" evidence="7">
    <location>
        <begin position="44"/>
        <end position="66"/>
    </location>
</feature>
<keyword evidence="3 7" id="KW-0812">Transmembrane</keyword>
<organism evidence="9 10">
    <name type="scientific">Hymenochirus boettgeri</name>
    <name type="common">Congo dwarf clawed frog</name>
    <dbReference type="NCBI Taxonomy" id="247094"/>
    <lineage>
        <taxon>Eukaryota</taxon>
        <taxon>Metazoa</taxon>
        <taxon>Chordata</taxon>
        <taxon>Craniata</taxon>
        <taxon>Vertebrata</taxon>
        <taxon>Euteleostomi</taxon>
        <taxon>Amphibia</taxon>
        <taxon>Batrachia</taxon>
        <taxon>Anura</taxon>
        <taxon>Pipoidea</taxon>
        <taxon>Pipidae</taxon>
        <taxon>Pipinae</taxon>
        <taxon>Hymenochirus</taxon>
    </lineage>
</organism>
<evidence type="ECO:0000313" key="9">
    <source>
        <dbReference type="EMBL" id="KAG8431955.1"/>
    </source>
</evidence>
<feature type="transmembrane region" description="Helical" evidence="7">
    <location>
        <begin position="379"/>
        <end position="401"/>
    </location>
</feature>
<feature type="transmembrane region" description="Helical" evidence="7">
    <location>
        <begin position="413"/>
        <end position="432"/>
    </location>
</feature>
<dbReference type="Pfam" id="PF12832">
    <property type="entry name" value="MFS_1_like"/>
    <property type="match status" value="1"/>
</dbReference>
<evidence type="ECO:0000256" key="7">
    <source>
        <dbReference type="SAM" id="Phobius"/>
    </source>
</evidence>
<dbReference type="AlphaFoldDB" id="A0A8T2IG70"/>
<dbReference type="OrthoDB" id="515887at2759"/>
<comment type="similarity">
    <text evidence="2">Belongs to the major facilitator superfamily. MFSD6 family.</text>
</comment>
<dbReference type="InterPro" id="IPR051717">
    <property type="entry name" value="MFS_MFSD6"/>
</dbReference>
<keyword evidence="5 7" id="KW-0472">Membrane</keyword>
<feature type="transmembrane region" description="Helical" evidence="7">
    <location>
        <begin position="257"/>
        <end position="278"/>
    </location>
</feature>
<dbReference type="InterPro" id="IPR024989">
    <property type="entry name" value="MFS_assoc_dom"/>
</dbReference>
<gene>
    <name evidence="9" type="ORF">GDO86_019010</name>
</gene>
<evidence type="ECO:0000259" key="8">
    <source>
        <dbReference type="Pfam" id="PF12832"/>
    </source>
</evidence>
<dbReference type="PANTHER" id="PTHR16172:SF41">
    <property type="entry name" value="MAJOR FACILITATOR SUPERFAMILY DOMAIN-CONTAINING PROTEIN 6-LIKE"/>
    <property type="match status" value="1"/>
</dbReference>
<comment type="caution">
    <text evidence="9">The sequence shown here is derived from an EMBL/GenBank/DDBJ whole genome shotgun (WGS) entry which is preliminary data.</text>
</comment>
<feature type="transmembrane region" description="Helical" evidence="7">
    <location>
        <begin position="78"/>
        <end position="97"/>
    </location>
</feature>
<evidence type="ECO:0000256" key="3">
    <source>
        <dbReference type="ARBA" id="ARBA00022692"/>
    </source>
</evidence>
<feature type="domain" description="Major facilitator superfamily associated" evidence="8">
    <location>
        <begin position="18"/>
        <end position="538"/>
    </location>
</feature>
<feature type="transmembrane region" description="Helical" evidence="7">
    <location>
        <begin position="444"/>
        <end position="462"/>
    </location>
</feature>
<sequence>MGSNKQWDVSKALALASLFHFFHGVGRFCLVPFLPIYFRQLGLSAPLVGIIIGCRHFIQIFWAPLCSLLAKTHRQRRSLISGSLLLSACAGGIFIFYPQLDKDMVSMFCNATMPWKTRLNTPADLSGSLDGNMNRSSKMPEDLLTTTIPPTYPQSGGKSSIHIPAHLEISSPRPSLFPSSAPSKLHGTLDRQTAHEKAHRVTSSKWVPFTHPGNNGRRSTREASLNVSHKAPSHARKHREMGTDSTHQSYFLGEHKVFLFVLGLVIVWEIIAAPLEWTADDSLYEYLDFVDATDRHGKLWIWGYLGASLGSIFIGLLVDSLSCFVVYGIPRISFHFYCYSGFMIASMFLSFLYPVHVAKKSEHSNKTLKTLGLIGNDGRVVLMAVTLFLMGLIGSAAHNFLFWQMQDVGSSELYMGLSVAVALLSELTLYFFKNKLAKALLFKWMVALGLLCMTGQYLYYSFLWTSWAVLPIQLFSAFSNGGIWWALKCQIKDVASPGTERCLLMALRCIAHSSGASIGSFASGFVVDRFNISLLFQACCVSLLLWIFVFLLVQPKLPHIRKINYSRLLAADNSDMSDSDEEQERDWLVRAMEDENANRKW</sequence>
<evidence type="ECO:0000313" key="10">
    <source>
        <dbReference type="Proteomes" id="UP000812440"/>
    </source>
</evidence>
<evidence type="ECO:0000256" key="5">
    <source>
        <dbReference type="ARBA" id="ARBA00023136"/>
    </source>
</evidence>
<feature type="compositionally biased region" description="Polar residues" evidence="6">
    <location>
        <begin position="212"/>
        <end position="227"/>
    </location>
</feature>
<feature type="transmembrane region" description="Helical" evidence="7">
    <location>
        <begin position="532"/>
        <end position="553"/>
    </location>
</feature>
<name>A0A8T2IG70_9PIPI</name>
<reference evidence="9" key="1">
    <citation type="thesis" date="2020" institute="ProQuest LLC" country="789 East Eisenhower Parkway, Ann Arbor, MI, USA">
        <title>Comparative Genomics and Chromosome Evolution.</title>
        <authorList>
            <person name="Mudd A.B."/>
        </authorList>
    </citation>
    <scope>NUCLEOTIDE SEQUENCE</scope>
    <source>
        <strain evidence="9">Female2</strain>
        <tissue evidence="9">Blood</tissue>
    </source>
</reference>
<feature type="transmembrane region" description="Helical" evidence="7">
    <location>
        <begin position="334"/>
        <end position="358"/>
    </location>
</feature>
<dbReference type="Gene3D" id="1.20.1250.20">
    <property type="entry name" value="MFS general substrate transporter like domains"/>
    <property type="match status" value="2"/>
</dbReference>
<comment type="subcellular location">
    <subcellularLocation>
        <location evidence="1">Membrane</location>
        <topology evidence="1">Multi-pass membrane protein</topology>
    </subcellularLocation>
</comment>
<dbReference type="InterPro" id="IPR036259">
    <property type="entry name" value="MFS_trans_sf"/>
</dbReference>
<accession>A0A8T2IG70</accession>
<evidence type="ECO:0000256" key="2">
    <source>
        <dbReference type="ARBA" id="ARBA00005241"/>
    </source>
</evidence>
<dbReference type="Proteomes" id="UP000812440">
    <property type="component" value="Unassembled WGS sequence"/>
</dbReference>
<dbReference type="PANTHER" id="PTHR16172">
    <property type="entry name" value="MAJOR FACILITATOR SUPERFAMILY DOMAIN-CONTAINING PROTEIN 6-LIKE"/>
    <property type="match status" value="1"/>
</dbReference>
<keyword evidence="10" id="KW-1185">Reference proteome</keyword>
<dbReference type="SUPFAM" id="SSF103473">
    <property type="entry name" value="MFS general substrate transporter"/>
    <property type="match status" value="1"/>
</dbReference>
<feature type="transmembrane region" description="Helical" evidence="7">
    <location>
        <begin position="12"/>
        <end position="38"/>
    </location>
</feature>
<keyword evidence="4 7" id="KW-1133">Transmembrane helix</keyword>
<proteinExistence type="inferred from homology"/>
<feature type="region of interest" description="Disordered" evidence="6">
    <location>
        <begin position="200"/>
        <end position="240"/>
    </location>
</feature>
<evidence type="ECO:0000256" key="1">
    <source>
        <dbReference type="ARBA" id="ARBA00004141"/>
    </source>
</evidence>
<dbReference type="GO" id="GO:0016020">
    <property type="term" value="C:membrane"/>
    <property type="evidence" value="ECO:0007669"/>
    <property type="project" value="UniProtKB-SubCell"/>
</dbReference>
<evidence type="ECO:0000256" key="6">
    <source>
        <dbReference type="SAM" id="MobiDB-lite"/>
    </source>
</evidence>
<feature type="transmembrane region" description="Helical" evidence="7">
    <location>
        <begin position="299"/>
        <end position="328"/>
    </location>
</feature>